<dbReference type="VEuPathDB" id="TriTrypDB:TEOVI_000706400"/>
<protein>
    <recommendedName>
        <fullName evidence="4">Trypanosome variant surface glycoprotein (A-type)</fullName>
    </recommendedName>
</protein>
<proteinExistence type="predicted"/>
<evidence type="ECO:0000313" key="2">
    <source>
        <dbReference type="EMBL" id="SCU66901.1"/>
    </source>
</evidence>
<evidence type="ECO:0000256" key="1">
    <source>
        <dbReference type="SAM" id="SignalP"/>
    </source>
</evidence>
<gene>
    <name evidence="2" type="ORF">TEOVI_000706400</name>
</gene>
<evidence type="ECO:0008006" key="4">
    <source>
        <dbReference type="Google" id="ProtNLM"/>
    </source>
</evidence>
<dbReference type="AlphaFoldDB" id="A0A1G4I573"/>
<keyword evidence="1" id="KW-0732">Signal</keyword>
<dbReference type="RefSeq" id="XP_067078283.1">
    <property type="nucleotide sequence ID" value="XM_067222182.1"/>
</dbReference>
<dbReference type="EMBL" id="CZPT02000641">
    <property type="protein sequence ID" value="SCU66901.1"/>
    <property type="molecule type" value="Genomic_DNA"/>
</dbReference>
<evidence type="ECO:0000313" key="3">
    <source>
        <dbReference type="Proteomes" id="UP000195570"/>
    </source>
</evidence>
<organism evidence="2 3">
    <name type="scientific">Trypanosoma equiperdum</name>
    <dbReference type="NCBI Taxonomy" id="5694"/>
    <lineage>
        <taxon>Eukaryota</taxon>
        <taxon>Discoba</taxon>
        <taxon>Euglenozoa</taxon>
        <taxon>Kinetoplastea</taxon>
        <taxon>Metakinetoplastina</taxon>
        <taxon>Trypanosomatida</taxon>
        <taxon>Trypanosomatidae</taxon>
        <taxon>Trypanosoma</taxon>
    </lineage>
</organism>
<feature type="chain" id="PRO_5009235201" description="Trypanosome variant surface glycoprotein (A-type)" evidence="1">
    <location>
        <begin position="24"/>
        <end position="315"/>
    </location>
</feature>
<name>A0A1G4I573_TRYEQ</name>
<keyword evidence="3" id="KW-1185">Reference proteome</keyword>
<dbReference type="GeneID" id="92380998"/>
<sequence>MFISISLYVTLLTALVLHRSATAATTDGVHDAGQQVTESCGEIRYDLALDSMSRQQATSGTSVALTLSATAAALRLATAEGGRERAAGLRTLASIEEANAMAALTQLPNYDQKLEAAATVLKTRVHRLIMCRKLRIKTLQPGTATQETSEASPATTTVVTTNKAAVTTVETGANCNIDDLTAGHKVKQADVKADEIYKLKMINDAILKQASITLKAAVKGTPVEGHRALSGHPGFVDTDSSAKNGRYLGELGSAGALLEATADIDIFDTLTKRGGCKAKTDSLPWDSLGTAKVARAVCNALNAPKLDTASILQGS</sequence>
<accession>A0A1G4I573</accession>
<feature type="signal peptide" evidence="1">
    <location>
        <begin position="1"/>
        <end position="23"/>
    </location>
</feature>
<comment type="caution">
    <text evidence="2">The sequence shown here is derived from an EMBL/GenBank/DDBJ whole genome shotgun (WGS) entry which is preliminary data.</text>
</comment>
<reference evidence="2" key="1">
    <citation type="submission" date="2016-09" db="EMBL/GenBank/DDBJ databases">
        <authorList>
            <person name="Hebert L."/>
            <person name="Moumen B."/>
        </authorList>
    </citation>
    <scope>NUCLEOTIDE SEQUENCE [LARGE SCALE GENOMIC DNA]</scope>
    <source>
        <strain evidence="2">OVI</strain>
    </source>
</reference>
<dbReference type="Proteomes" id="UP000195570">
    <property type="component" value="Unassembled WGS sequence"/>
</dbReference>